<keyword evidence="1" id="KW-0812">Transmembrane</keyword>
<evidence type="ECO:0000313" key="2">
    <source>
        <dbReference type="EMBL" id="PYI11546.1"/>
    </source>
</evidence>
<dbReference type="VEuPathDB" id="FungiDB:BO78DRAFT_392938"/>
<proteinExistence type="predicted"/>
<reference evidence="2 3" key="1">
    <citation type="submission" date="2018-02" db="EMBL/GenBank/DDBJ databases">
        <title>The genomes of Aspergillus section Nigri reveals drivers in fungal speciation.</title>
        <authorList>
            <consortium name="DOE Joint Genome Institute"/>
            <person name="Vesth T.C."/>
            <person name="Nybo J."/>
            <person name="Theobald S."/>
            <person name="Brandl J."/>
            <person name="Frisvad J.C."/>
            <person name="Nielsen K.F."/>
            <person name="Lyhne E.K."/>
            <person name="Kogle M.E."/>
            <person name="Kuo A."/>
            <person name="Riley R."/>
            <person name="Clum A."/>
            <person name="Nolan M."/>
            <person name="Lipzen A."/>
            <person name="Salamov A."/>
            <person name="Henrissat B."/>
            <person name="Wiebenga A."/>
            <person name="De vries R.P."/>
            <person name="Grigoriev I.V."/>
            <person name="Mortensen U.H."/>
            <person name="Andersen M.R."/>
            <person name="Baker S.E."/>
        </authorList>
    </citation>
    <scope>NUCLEOTIDE SEQUENCE [LARGE SCALE GENOMIC DNA]</scope>
    <source>
        <strain evidence="2 3">CBS 121057</strain>
    </source>
</reference>
<keyword evidence="3" id="KW-1185">Reference proteome</keyword>
<organism evidence="2 3">
    <name type="scientific">Aspergillus sclerotiicarbonarius (strain CBS 121057 / IBT 28362)</name>
    <dbReference type="NCBI Taxonomy" id="1448318"/>
    <lineage>
        <taxon>Eukaryota</taxon>
        <taxon>Fungi</taxon>
        <taxon>Dikarya</taxon>
        <taxon>Ascomycota</taxon>
        <taxon>Pezizomycotina</taxon>
        <taxon>Eurotiomycetes</taxon>
        <taxon>Eurotiomycetidae</taxon>
        <taxon>Eurotiales</taxon>
        <taxon>Aspergillaceae</taxon>
        <taxon>Aspergillus</taxon>
        <taxon>Aspergillus subgen. Circumdati</taxon>
    </lineage>
</organism>
<feature type="transmembrane region" description="Helical" evidence="1">
    <location>
        <begin position="31"/>
        <end position="53"/>
    </location>
</feature>
<evidence type="ECO:0000313" key="3">
    <source>
        <dbReference type="Proteomes" id="UP000248423"/>
    </source>
</evidence>
<protein>
    <submittedName>
        <fullName evidence="2">Uncharacterized protein</fullName>
    </submittedName>
</protein>
<keyword evidence="1" id="KW-0472">Membrane</keyword>
<accession>A0A319EMQ3</accession>
<sequence>MAWVVWFWDWLSTAGAHLAIRFTFNRPAKVCLSVCLVCLLAAGYLSTLVSRWVPPDSVRGH</sequence>
<keyword evidence="1" id="KW-1133">Transmembrane helix</keyword>
<evidence type="ECO:0000256" key="1">
    <source>
        <dbReference type="SAM" id="Phobius"/>
    </source>
</evidence>
<dbReference type="AlphaFoldDB" id="A0A319EMQ3"/>
<dbReference type="EMBL" id="KZ826317">
    <property type="protein sequence ID" value="PYI11546.1"/>
    <property type="molecule type" value="Genomic_DNA"/>
</dbReference>
<name>A0A319EMQ3_ASPSB</name>
<dbReference type="Proteomes" id="UP000248423">
    <property type="component" value="Unassembled WGS sequence"/>
</dbReference>
<gene>
    <name evidence="2" type="ORF">BO78DRAFT_392938</name>
</gene>